<feature type="transmembrane region" description="Helical" evidence="12">
    <location>
        <begin position="141"/>
        <end position="162"/>
    </location>
</feature>
<evidence type="ECO:0000256" key="1">
    <source>
        <dbReference type="ARBA" id="ARBA00004651"/>
    </source>
</evidence>
<organism evidence="13 14">
    <name type="scientific">Dyella tabacisoli</name>
    <dbReference type="NCBI Taxonomy" id="2282381"/>
    <lineage>
        <taxon>Bacteria</taxon>
        <taxon>Pseudomonadati</taxon>
        <taxon>Pseudomonadota</taxon>
        <taxon>Gammaproteobacteria</taxon>
        <taxon>Lysobacterales</taxon>
        <taxon>Rhodanobacteraceae</taxon>
        <taxon>Dyella</taxon>
    </lineage>
</organism>
<keyword evidence="8 12" id="KW-1133">Transmembrane helix</keyword>
<dbReference type="InterPro" id="IPR051085">
    <property type="entry name" value="MB_O-acyltransferase"/>
</dbReference>
<feature type="transmembrane region" description="Helical" evidence="12">
    <location>
        <begin position="174"/>
        <end position="193"/>
    </location>
</feature>
<gene>
    <name evidence="13" type="ORF">DVJ77_08510</name>
</gene>
<feature type="transmembrane region" description="Helical" evidence="12">
    <location>
        <begin position="381"/>
        <end position="402"/>
    </location>
</feature>
<comment type="similarity">
    <text evidence="3 11">Belongs to the membrane-bound acyltransferase family.</text>
</comment>
<evidence type="ECO:0000256" key="3">
    <source>
        <dbReference type="ARBA" id="ARBA00010323"/>
    </source>
</evidence>
<evidence type="ECO:0000256" key="2">
    <source>
        <dbReference type="ARBA" id="ARBA00005182"/>
    </source>
</evidence>
<sequence length="490" mass="55134">MRSHVHGAAAVARTGFRHAMLFPTVEYALFFLLTLGIAWPLTRWLAWHNGFLLLVSYVFYGFWNWAYVPLLFGISLFAGLVAQRIQRSTQAVVRKAWLVFGVIVCLAVLVYYKYTGFLLQNLLELWRHVGKPPALQLESPLLPLGISFFVFHAISLLGDVYREKLKEPVRIPDALLYVAFFPQLIAGPILRASDFIPQLAKSPDPQAIFVNRGLMLIVIGLVKKVIISNQLAVALVDPAFAAPQALAGPDMLLAVYGYAVQIYCDFSGYTDIAIGCALLLGYRFPDNFNRPYTATDPQDFWRRWHISLSSWLRDYLYIPLGGSHGGRWFTSRNLMITMLLGGLWHGASWTFVIWGGLHGGYLMVHRLWAALPWFTRLRTSIAWRWIARLLLFHAVCAAWVFFRAPSLQQALDVFARFSVSGPLTLAGGSVVALLLLGLAGQYAPARWHDALEREFCRWSAPMRGTAFATVLFAIELLGPSGVAPFIYFQF</sequence>
<keyword evidence="10 11" id="KW-0012">Acyltransferase</keyword>
<dbReference type="InterPro" id="IPR004299">
    <property type="entry name" value="MBOAT_fam"/>
</dbReference>
<dbReference type="PANTHER" id="PTHR13285">
    <property type="entry name" value="ACYLTRANSFERASE"/>
    <property type="match status" value="1"/>
</dbReference>
<feature type="transmembrane region" description="Helical" evidence="12">
    <location>
        <begin position="464"/>
        <end position="488"/>
    </location>
</feature>
<dbReference type="Pfam" id="PF03062">
    <property type="entry name" value="MBOAT"/>
    <property type="match status" value="1"/>
</dbReference>
<evidence type="ECO:0000313" key="14">
    <source>
        <dbReference type="Proteomes" id="UP000253782"/>
    </source>
</evidence>
<keyword evidence="4 11" id="KW-1003">Cell membrane</keyword>
<comment type="subcellular location">
    <subcellularLocation>
        <location evidence="11">Cell inner membrane</location>
    </subcellularLocation>
    <subcellularLocation>
        <location evidence="1">Cell membrane</location>
        <topology evidence="1">Multi-pass membrane protein</topology>
    </subcellularLocation>
</comment>
<evidence type="ECO:0000313" key="13">
    <source>
        <dbReference type="EMBL" id="RDD82093.1"/>
    </source>
</evidence>
<evidence type="ECO:0000256" key="4">
    <source>
        <dbReference type="ARBA" id="ARBA00022475"/>
    </source>
</evidence>
<proteinExistence type="inferred from homology"/>
<evidence type="ECO:0000256" key="6">
    <source>
        <dbReference type="ARBA" id="ARBA00022692"/>
    </source>
</evidence>
<evidence type="ECO:0000256" key="8">
    <source>
        <dbReference type="ARBA" id="ARBA00022989"/>
    </source>
</evidence>
<dbReference type="InterPro" id="IPR028362">
    <property type="entry name" value="AlgI"/>
</dbReference>
<dbReference type="PANTHER" id="PTHR13285:SF23">
    <property type="entry name" value="TEICHOIC ACID D-ALANYLTRANSFERASE"/>
    <property type="match status" value="1"/>
</dbReference>
<evidence type="ECO:0000256" key="11">
    <source>
        <dbReference type="PIRNR" id="PIRNR016636"/>
    </source>
</evidence>
<dbReference type="GO" id="GO:0016746">
    <property type="term" value="F:acyltransferase activity"/>
    <property type="evidence" value="ECO:0007669"/>
    <property type="project" value="UniProtKB-KW"/>
</dbReference>
<feature type="transmembrane region" description="Helical" evidence="12">
    <location>
        <begin position="205"/>
        <end position="222"/>
    </location>
</feature>
<evidence type="ECO:0000256" key="7">
    <source>
        <dbReference type="ARBA" id="ARBA00022841"/>
    </source>
</evidence>
<feature type="transmembrane region" description="Helical" evidence="12">
    <location>
        <begin position="95"/>
        <end position="114"/>
    </location>
</feature>
<name>A0A369UP39_9GAMM</name>
<dbReference type="EMBL" id="QQAH01000007">
    <property type="protein sequence ID" value="RDD82093.1"/>
    <property type="molecule type" value="Genomic_DNA"/>
</dbReference>
<keyword evidence="6 11" id="KW-0812">Transmembrane</keyword>
<keyword evidence="14" id="KW-1185">Reference proteome</keyword>
<feature type="transmembrane region" description="Helical" evidence="12">
    <location>
        <begin position="62"/>
        <end position="83"/>
    </location>
</feature>
<dbReference type="GO" id="GO:0042121">
    <property type="term" value="P:alginic acid biosynthetic process"/>
    <property type="evidence" value="ECO:0007669"/>
    <property type="project" value="UniProtKB-UniRule"/>
</dbReference>
<dbReference type="OrthoDB" id="139172at2"/>
<dbReference type="PIRSF" id="PIRSF500217">
    <property type="entry name" value="AlgI"/>
    <property type="match status" value="1"/>
</dbReference>
<feature type="transmembrane region" description="Helical" evidence="12">
    <location>
        <begin position="21"/>
        <end position="42"/>
    </location>
</feature>
<dbReference type="Proteomes" id="UP000253782">
    <property type="component" value="Unassembled WGS sequence"/>
</dbReference>
<dbReference type="GO" id="GO:0005886">
    <property type="term" value="C:plasma membrane"/>
    <property type="evidence" value="ECO:0007669"/>
    <property type="project" value="UniProtKB-SubCell"/>
</dbReference>
<protein>
    <recommendedName>
        <fullName evidence="11">Probable alginate O-acetylase</fullName>
        <ecNumber evidence="11">2.3.1.-</ecNumber>
    </recommendedName>
</protein>
<keyword evidence="11" id="KW-0997">Cell inner membrane</keyword>
<keyword evidence="9 11" id="KW-0472">Membrane</keyword>
<reference evidence="13 14" key="1">
    <citation type="submission" date="2018-07" db="EMBL/GenBank/DDBJ databases">
        <title>Dyella tabacisoli L4-6T, whole genome shotgun sequence.</title>
        <authorList>
            <person name="Zhou X.-K."/>
            <person name="Li W.-J."/>
            <person name="Duan Y.-Q."/>
        </authorList>
    </citation>
    <scope>NUCLEOTIDE SEQUENCE [LARGE SCALE GENOMIC DNA]</scope>
    <source>
        <strain evidence="13 14">L4-6</strain>
    </source>
</reference>
<comment type="pathway">
    <text evidence="2 11">Glycan biosynthesis; alginate biosynthesis.</text>
</comment>
<comment type="caution">
    <text evidence="13">The sequence shown here is derived from an EMBL/GenBank/DDBJ whole genome shotgun (WGS) entry which is preliminary data.</text>
</comment>
<accession>A0A369UP39</accession>
<dbReference type="UniPathway" id="UPA00286"/>
<evidence type="ECO:0000256" key="5">
    <source>
        <dbReference type="ARBA" id="ARBA00022679"/>
    </source>
</evidence>
<feature type="transmembrane region" description="Helical" evidence="12">
    <location>
        <begin position="423"/>
        <end position="444"/>
    </location>
</feature>
<dbReference type="AlphaFoldDB" id="A0A369UP39"/>
<evidence type="ECO:0000256" key="10">
    <source>
        <dbReference type="ARBA" id="ARBA00023315"/>
    </source>
</evidence>
<dbReference type="EC" id="2.3.1.-" evidence="11"/>
<evidence type="ECO:0000256" key="9">
    <source>
        <dbReference type="ARBA" id="ARBA00023136"/>
    </source>
</evidence>
<keyword evidence="5 11" id="KW-0808">Transferase</keyword>
<feature type="transmembrane region" description="Helical" evidence="12">
    <location>
        <begin position="334"/>
        <end position="361"/>
    </location>
</feature>
<dbReference type="PIRSF" id="PIRSF016636">
    <property type="entry name" value="AlgI_DltB"/>
    <property type="match status" value="1"/>
</dbReference>
<dbReference type="InterPro" id="IPR024194">
    <property type="entry name" value="Ac/AlaTfrase_AlgI/DltB"/>
</dbReference>
<evidence type="ECO:0000256" key="12">
    <source>
        <dbReference type="SAM" id="Phobius"/>
    </source>
</evidence>
<keyword evidence="7 11" id="KW-0016">Alginate biosynthesis</keyword>